<dbReference type="GO" id="GO:0000151">
    <property type="term" value="C:ubiquitin ligase complex"/>
    <property type="evidence" value="ECO:0007669"/>
    <property type="project" value="TreeGrafter"/>
</dbReference>
<dbReference type="EC" id="2.3.2.26" evidence="2"/>
<dbReference type="eggNOG" id="KOG4784">
    <property type="taxonomic scope" value="Eukaryota"/>
</dbReference>
<dbReference type="FunCoup" id="B3MZV3">
    <property type="interactions" value="16"/>
</dbReference>
<feature type="compositionally biased region" description="Basic and acidic residues" evidence="9">
    <location>
        <begin position="444"/>
        <end position="456"/>
    </location>
</feature>
<evidence type="ECO:0000313" key="11">
    <source>
        <dbReference type="Proteomes" id="UP000007801"/>
    </source>
</evidence>
<dbReference type="EMBL" id="CH902635">
    <property type="protein sequence ID" value="EDV33904.1"/>
    <property type="molecule type" value="Genomic_DNA"/>
</dbReference>
<comment type="function">
    <text evidence="7">E3 ubiquitin-protein ligase which accepts ubiquitin from specific E2 ubiquitin-conjugating enzymes, and transfers it to substrates, generally promoting their degradation by the proteasome. Independently of its E3 ubiquitin-protein ligase activity, acts as an inhibitor of CPSF3 endonuclease activity by blocking CPSF3 active site.</text>
</comment>
<dbReference type="KEGG" id="dan:6502007"/>
<feature type="region of interest" description="Disordered" evidence="9">
    <location>
        <begin position="428"/>
        <end position="491"/>
    </location>
</feature>
<dbReference type="OMA" id="RCMRFLG"/>
<reference evidence="10 11" key="1">
    <citation type="journal article" date="2007" name="Nature">
        <title>Evolution of genes and genomes on the Drosophila phylogeny.</title>
        <authorList>
            <consortium name="Drosophila 12 Genomes Consortium"/>
            <person name="Clark A.G."/>
            <person name="Eisen M.B."/>
            <person name="Smith D.R."/>
            <person name="Bergman C.M."/>
            <person name="Oliver B."/>
            <person name="Markow T.A."/>
            <person name="Kaufman T.C."/>
            <person name="Kellis M."/>
            <person name="Gelbart W."/>
            <person name="Iyer V.N."/>
            <person name="Pollard D.A."/>
            <person name="Sackton T.B."/>
            <person name="Larracuente A.M."/>
            <person name="Singh N.D."/>
            <person name="Abad J.P."/>
            <person name="Abt D.N."/>
            <person name="Adryan B."/>
            <person name="Aguade M."/>
            <person name="Akashi H."/>
            <person name="Anderson W.W."/>
            <person name="Aquadro C.F."/>
            <person name="Ardell D.H."/>
            <person name="Arguello R."/>
            <person name="Artieri C.G."/>
            <person name="Barbash D.A."/>
            <person name="Barker D."/>
            <person name="Barsanti P."/>
            <person name="Batterham P."/>
            <person name="Batzoglou S."/>
            <person name="Begun D."/>
            <person name="Bhutkar A."/>
            <person name="Blanco E."/>
            <person name="Bosak S.A."/>
            <person name="Bradley R.K."/>
            <person name="Brand A.D."/>
            <person name="Brent M.R."/>
            <person name="Brooks A.N."/>
            <person name="Brown R.H."/>
            <person name="Butlin R.K."/>
            <person name="Caggese C."/>
            <person name="Calvi B.R."/>
            <person name="Bernardo de Carvalho A."/>
            <person name="Caspi A."/>
            <person name="Castrezana S."/>
            <person name="Celniker S.E."/>
            <person name="Chang J.L."/>
            <person name="Chapple C."/>
            <person name="Chatterji S."/>
            <person name="Chinwalla A."/>
            <person name="Civetta A."/>
            <person name="Clifton S.W."/>
            <person name="Comeron J.M."/>
            <person name="Costello J.C."/>
            <person name="Coyne J.A."/>
            <person name="Daub J."/>
            <person name="David R.G."/>
            <person name="Delcher A.L."/>
            <person name="Delehaunty K."/>
            <person name="Do C.B."/>
            <person name="Ebling H."/>
            <person name="Edwards K."/>
            <person name="Eickbush T."/>
            <person name="Evans J.D."/>
            <person name="Filipski A."/>
            <person name="Findeiss S."/>
            <person name="Freyhult E."/>
            <person name="Fulton L."/>
            <person name="Fulton R."/>
            <person name="Garcia A.C."/>
            <person name="Gardiner A."/>
            <person name="Garfield D.A."/>
            <person name="Garvin B.E."/>
            <person name="Gibson G."/>
            <person name="Gilbert D."/>
            <person name="Gnerre S."/>
            <person name="Godfrey J."/>
            <person name="Good R."/>
            <person name="Gotea V."/>
            <person name="Gravely B."/>
            <person name="Greenberg A.J."/>
            <person name="Griffiths-Jones S."/>
            <person name="Gross S."/>
            <person name="Guigo R."/>
            <person name="Gustafson E.A."/>
            <person name="Haerty W."/>
            <person name="Hahn M.W."/>
            <person name="Halligan D.L."/>
            <person name="Halpern A.L."/>
            <person name="Halter G.M."/>
            <person name="Han M.V."/>
            <person name="Heger A."/>
            <person name="Hillier L."/>
            <person name="Hinrichs A.S."/>
            <person name="Holmes I."/>
            <person name="Hoskins R.A."/>
            <person name="Hubisz M.J."/>
            <person name="Hultmark D."/>
            <person name="Huntley M.A."/>
            <person name="Jaffe D.B."/>
            <person name="Jagadeeshan S."/>
            <person name="Jeck W.R."/>
            <person name="Johnson J."/>
            <person name="Jones C.D."/>
            <person name="Jordan W.C."/>
            <person name="Karpen G.H."/>
            <person name="Kataoka E."/>
            <person name="Keightley P.D."/>
            <person name="Kheradpour P."/>
            <person name="Kirkness E.F."/>
            <person name="Koerich L.B."/>
            <person name="Kristiansen K."/>
            <person name="Kudrna D."/>
            <person name="Kulathinal R.J."/>
            <person name="Kumar S."/>
            <person name="Kwok R."/>
            <person name="Lander E."/>
            <person name="Langley C.H."/>
            <person name="Lapoint R."/>
            <person name="Lazzaro B.P."/>
            <person name="Lee S.J."/>
            <person name="Levesque L."/>
            <person name="Li R."/>
            <person name="Lin C.F."/>
            <person name="Lin M.F."/>
            <person name="Lindblad-Toh K."/>
            <person name="Llopart A."/>
            <person name="Long M."/>
            <person name="Low L."/>
            <person name="Lozovsky E."/>
            <person name="Lu J."/>
            <person name="Luo M."/>
            <person name="Machado C.A."/>
            <person name="Makalowski W."/>
            <person name="Marzo M."/>
            <person name="Matsuda M."/>
            <person name="Matzkin L."/>
            <person name="McAllister B."/>
            <person name="McBride C.S."/>
            <person name="McKernan B."/>
            <person name="McKernan K."/>
            <person name="Mendez-Lago M."/>
            <person name="Minx P."/>
            <person name="Mollenhauer M.U."/>
            <person name="Montooth K."/>
            <person name="Mount S.M."/>
            <person name="Mu X."/>
            <person name="Myers E."/>
            <person name="Negre B."/>
            <person name="Newfeld S."/>
            <person name="Nielsen R."/>
            <person name="Noor M.A."/>
            <person name="O'Grady P."/>
            <person name="Pachter L."/>
            <person name="Papaceit M."/>
            <person name="Parisi M.J."/>
            <person name="Parisi M."/>
            <person name="Parts L."/>
            <person name="Pedersen J.S."/>
            <person name="Pesole G."/>
            <person name="Phillippy A.M."/>
            <person name="Ponting C.P."/>
            <person name="Pop M."/>
            <person name="Porcelli D."/>
            <person name="Powell J.R."/>
            <person name="Prohaska S."/>
            <person name="Pruitt K."/>
            <person name="Puig M."/>
            <person name="Quesneville H."/>
            <person name="Ram K.R."/>
            <person name="Rand D."/>
            <person name="Rasmussen M.D."/>
            <person name="Reed L.K."/>
            <person name="Reenan R."/>
            <person name="Reily A."/>
            <person name="Remington K.A."/>
            <person name="Rieger T.T."/>
            <person name="Ritchie M.G."/>
            <person name="Robin C."/>
            <person name="Rogers Y.H."/>
            <person name="Rohde C."/>
            <person name="Rozas J."/>
            <person name="Rubenfield M.J."/>
            <person name="Ruiz A."/>
            <person name="Russo S."/>
            <person name="Salzberg S.L."/>
            <person name="Sanchez-Gracia A."/>
            <person name="Saranga D.J."/>
            <person name="Sato H."/>
            <person name="Schaeffer S.W."/>
            <person name="Schatz M.C."/>
            <person name="Schlenke T."/>
            <person name="Schwartz R."/>
            <person name="Segarra C."/>
            <person name="Singh R.S."/>
            <person name="Sirot L."/>
            <person name="Sirota M."/>
            <person name="Sisneros N.B."/>
            <person name="Smith C.D."/>
            <person name="Smith T.F."/>
            <person name="Spieth J."/>
            <person name="Stage D.E."/>
            <person name="Stark A."/>
            <person name="Stephan W."/>
            <person name="Strausberg R.L."/>
            <person name="Strempel S."/>
            <person name="Sturgill D."/>
            <person name="Sutton G."/>
            <person name="Sutton G.G."/>
            <person name="Tao W."/>
            <person name="Teichmann S."/>
            <person name="Tobari Y.N."/>
            <person name="Tomimura Y."/>
            <person name="Tsolas J.M."/>
            <person name="Valente V.L."/>
            <person name="Venter E."/>
            <person name="Venter J.C."/>
            <person name="Vicario S."/>
            <person name="Vieira F.G."/>
            <person name="Vilella A.J."/>
            <person name="Villasante A."/>
            <person name="Walenz B."/>
            <person name="Wang J."/>
            <person name="Wasserman M."/>
            <person name="Watts T."/>
            <person name="Wilson D."/>
            <person name="Wilson R.K."/>
            <person name="Wing R.A."/>
            <person name="Wolfner M.F."/>
            <person name="Wong A."/>
            <person name="Wong G.K."/>
            <person name="Wu C.I."/>
            <person name="Wu G."/>
            <person name="Yamamoto D."/>
            <person name="Yang H.P."/>
            <person name="Yang S.P."/>
            <person name="Yorke J.A."/>
            <person name="Yoshida K."/>
            <person name="Zdobnov E."/>
            <person name="Zhang P."/>
            <person name="Zhang Y."/>
            <person name="Zimin A.V."/>
            <person name="Baldwin J."/>
            <person name="Abdouelleil A."/>
            <person name="Abdulkadir J."/>
            <person name="Abebe A."/>
            <person name="Abera B."/>
            <person name="Abreu J."/>
            <person name="Acer S.C."/>
            <person name="Aftuck L."/>
            <person name="Alexander A."/>
            <person name="An P."/>
            <person name="Anderson E."/>
            <person name="Anderson S."/>
            <person name="Arachi H."/>
            <person name="Azer M."/>
            <person name="Bachantsang P."/>
            <person name="Barry A."/>
            <person name="Bayul T."/>
            <person name="Berlin A."/>
            <person name="Bessette D."/>
            <person name="Bloom T."/>
            <person name="Blye J."/>
            <person name="Boguslavskiy L."/>
            <person name="Bonnet C."/>
            <person name="Boukhgalter B."/>
            <person name="Bourzgui I."/>
            <person name="Brown A."/>
            <person name="Cahill P."/>
            <person name="Channer S."/>
            <person name="Cheshatsang Y."/>
            <person name="Chuda L."/>
            <person name="Citroen M."/>
            <person name="Collymore A."/>
            <person name="Cooke P."/>
            <person name="Costello M."/>
            <person name="D'Aco K."/>
            <person name="Daza R."/>
            <person name="De Haan G."/>
            <person name="DeGray S."/>
            <person name="DeMaso C."/>
            <person name="Dhargay N."/>
            <person name="Dooley K."/>
            <person name="Dooley E."/>
            <person name="Doricent M."/>
            <person name="Dorje P."/>
            <person name="Dorjee K."/>
            <person name="Dupes A."/>
            <person name="Elong R."/>
            <person name="Falk J."/>
            <person name="Farina A."/>
            <person name="Faro S."/>
            <person name="Ferguson D."/>
            <person name="Fisher S."/>
            <person name="Foley C.D."/>
            <person name="Franke A."/>
            <person name="Friedrich D."/>
            <person name="Gadbois L."/>
            <person name="Gearin G."/>
            <person name="Gearin C.R."/>
            <person name="Giannoukos G."/>
            <person name="Goode T."/>
            <person name="Graham J."/>
            <person name="Grandbois E."/>
            <person name="Grewal S."/>
            <person name="Gyaltsen K."/>
            <person name="Hafez N."/>
            <person name="Hagos B."/>
            <person name="Hall J."/>
            <person name="Henson C."/>
            <person name="Hollinger A."/>
            <person name="Honan T."/>
            <person name="Huard M.D."/>
            <person name="Hughes L."/>
            <person name="Hurhula B."/>
            <person name="Husby M.E."/>
            <person name="Kamat A."/>
            <person name="Kanga B."/>
            <person name="Kashin S."/>
            <person name="Khazanovich D."/>
            <person name="Kisner P."/>
            <person name="Lance K."/>
            <person name="Lara M."/>
            <person name="Lee W."/>
            <person name="Lennon N."/>
            <person name="Letendre F."/>
            <person name="LeVine R."/>
            <person name="Lipovsky A."/>
            <person name="Liu X."/>
            <person name="Liu J."/>
            <person name="Liu S."/>
            <person name="Lokyitsang T."/>
            <person name="Lokyitsang Y."/>
            <person name="Lubonja R."/>
            <person name="Lui A."/>
            <person name="MacDonald P."/>
            <person name="Magnisalis V."/>
            <person name="Maru K."/>
            <person name="Matthews C."/>
            <person name="McCusker W."/>
            <person name="McDonough S."/>
            <person name="Mehta T."/>
            <person name="Meldrim J."/>
            <person name="Meneus L."/>
            <person name="Mihai O."/>
            <person name="Mihalev A."/>
            <person name="Mihova T."/>
            <person name="Mittelman R."/>
            <person name="Mlenga V."/>
            <person name="Montmayeur A."/>
            <person name="Mulrain L."/>
            <person name="Navidi A."/>
            <person name="Naylor J."/>
            <person name="Negash T."/>
            <person name="Nguyen T."/>
            <person name="Nguyen N."/>
            <person name="Nicol R."/>
            <person name="Norbu C."/>
            <person name="Norbu N."/>
            <person name="Novod N."/>
            <person name="O'Neill B."/>
            <person name="Osman S."/>
            <person name="Markiewicz E."/>
            <person name="Oyono O.L."/>
            <person name="Patti C."/>
            <person name="Phunkhang P."/>
            <person name="Pierre F."/>
            <person name="Priest M."/>
            <person name="Raghuraman S."/>
            <person name="Rege F."/>
            <person name="Reyes R."/>
            <person name="Rise C."/>
            <person name="Rogov P."/>
            <person name="Ross K."/>
            <person name="Ryan E."/>
            <person name="Settipalli S."/>
            <person name="Shea T."/>
            <person name="Sherpa N."/>
            <person name="Shi L."/>
            <person name="Shih D."/>
            <person name="Sparrow T."/>
            <person name="Spaulding J."/>
            <person name="Stalker J."/>
            <person name="Stange-Thomann N."/>
            <person name="Stavropoulos S."/>
            <person name="Stone C."/>
            <person name="Strader C."/>
            <person name="Tesfaye S."/>
            <person name="Thomson T."/>
            <person name="Thoulutsang Y."/>
            <person name="Thoulutsang D."/>
            <person name="Topham K."/>
            <person name="Topping I."/>
            <person name="Tsamla T."/>
            <person name="Vassiliev H."/>
            <person name="Vo A."/>
            <person name="Wangchuk T."/>
            <person name="Wangdi T."/>
            <person name="Weiand M."/>
            <person name="Wilkinson J."/>
            <person name="Wilson A."/>
            <person name="Yadav S."/>
            <person name="Young G."/>
            <person name="Yu Q."/>
            <person name="Zembek L."/>
            <person name="Zhong D."/>
            <person name="Zimmer A."/>
            <person name="Zwirko Z."/>
            <person name="Jaffe D.B."/>
            <person name="Alvarez P."/>
            <person name="Brockman W."/>
            <person name="Butler J."/>
            <person name="Chin C."/>
            <person name="Gnerre S."/>
            <person name="Grabherr M."/>
            <person name="Kleber M."/>
            <person name="Mauceli E."/>
            <person name="MacCallum I."/>
        </authorList>
    </citation>
    <scope>NUCLEOTIDE SEQUENCE [LARGE SCALE GENOMIC DNA]</scope>
    <source>
        <strain evidence="11">Tucson 14024-0371.13</strain>
    </source>
</reference>
<dbReference type="GO" id="GO:0005634">
    <property type="term" value="C:nucleus"/>
    <property type="evidence" value="ECO:0007669"/>
    <property type="project" value="TreeGrafter"/>
</dbReference>
<dbReference type="InParanoid" id="B3MZV3"/>
<dbReference type="GO" id="GO:0061630">
    <property type="term" value="F:ubiquitin protein ligase activity"/>
    <property type="evidence" value="ECO:0007669"/>
    <property type="project" value="UniProtKB-EC"/>
</dbReference>
<proteinExistence type="predicted"/>
<dbReference type="Proteomes" id="UP000007801">
    <property type="component" value="Unassembled WGS sequence"/>
</dbReference>
<comment type="catalytic activity">
    <reaction evidence="1">
        <text>S-ubiquitinyl-[E2 ubiquitin-conjugating enzyme]-L-cysteine + [acceptor protein]-L-lysine = [E2 ubiquitin-conjugating enzyme]-L-cysteine + N(6)-ubiquitinyl-[acceptor protein]-L-lysine.</text>
        <dbReference type="EC" id="2.3.2.26"/>
    </reaction>
</comment>
<dbReference type="GO" id="GO:0000209">
    <property type="term" value="P:protein polyubiquitination"/>
    <property type="evidence" value="ECO:0007669"/>
    <property type="project" value="TreeGrafter"/>
</dbReference>
<dbReference type="GO" id="GO:0051865">
    <property type="term" value="P:protein autoubiquitination"/>
    <property type="evidence" value="ECO:0007669"/>
    <property type="project" value="TreeGrafter"/>
</dbReference>
<feature type="compositionally biased region" description="Acidic residues" evidence="9">
    <location>
        <begin position="59"/>
        <end position="70"/>
    </location>
</feature>
<feature type="region of interest" description="Disordered" evidence="9">
    <location>
        <begin position="47"/>
        <end position="70"/>
    </location>
</feature>
<dbReference type="AlphaFoldDB" id="B3MZV3"/>
<dbReference type="Pfam" id="PF09814">
    <property type="entry name" value="HECT_2"/>
    <property type="match status" value="1"/>
</dbReference>
<dbReference type="GO" id="GO:0005829">
    <property type="term" value="C:cytosol"/>
    <property type="evidence" value="ECO:0007669"/>
    <property type="project" value="TreeGrafter"/>
</dbReference>
<dbReference type="InterPro" id="IPR019193">
    <property type="entry name" value="UBQ-conj_enz_E2-bd_prot"/>
</dbReference>
<protein>
    <recommendedName>
        <fullName evidence="3">E3 ubiquitin-protein ligase E3D</fullName>
        <ecNumber evidence="2">2.3.2.26</ecNumber>
    </recommendedName>
    <alternativeName>
        <fullName evidence="6">HECT-type E3 ubiquitin transferase E3D</fullName>
    </alternativeName>
    <alternativeName>
        <fullName evidence="5">UbcH10-binding protein with a HECT-like domain</fullName>
    </alternativeName>
    <alternativeName>
        <fullName evidence="4">Ubiquitin-conjugating enzyme E2C-binding protein</fullName>
    </alternativeName>
</protein>
<name>B3MZV3_DROAN</name>
<comment type="subunit">
    <text evidence="8">Interacts with UBE2C/UbcH10 (E2 ubiquitin-conjugating enzyme). In vitro, interacts with cyclin-B.</text>
</comment>
<evidence type="ECO:0000256" key="2">
    <source>
        <dbReference type="ARBA" id="ARBA00012485"/>
    </source>
</evidence>
<dbReference type="GO" id="GO:0006513">
    <property type="term" value="P:protein monoubiquitination"/>
    <property type="evidence" value="ECO:0007669"/>
    <property type="project" value="TreeGrafter"/>
</dbReference>
<feature type="compositionally biased region" description="Basic and acidic residues" evidence="9">
    <location>
        <begin position="428"/>
        <end position="437"/>
    </location>
</feature>
<dbReference type="STRING" id="7217.B3MZV3"/>
<dbReference type="GeneID" id="6502007"/>
<organism evidence="10 11">
    <name type="scientific">Drosophila ananassae</name>
    <name type="common">Fruit fly</name>
    <dbReference type="NCBI Taxonomy" id="7217"/>
    <lineage>
        <taxon>Eukaryota</taxon>
        <taxon>Metazoa</taxon>
        <taxon>Ecdysozoa</taxon>
        <taxon>Arthropoda</taxon>
        <taxon>Hexapoda</taxon>
        <taxon>Insecta</taxon>
        <taxon>Pterygota</taxon>
        <taxon>Neoptera</taxon>
        <taxon>Endopterygota</taxon>
        <taxon>Diptera</taxon>
        <taxon>Brachycera</taxon>
        <taxon>Muscomorpha</taxon>
        <taxon>Ephydroidea</taxon>
        <taxon>Drosophilidae</taxon>
        <taxon>Drosophila</taxon>
        <taxon>Sophophora</taxon>
    </lineage>
</organism>
<dbReference type="PhylomeDB" id="B3MZV3"/>
<accession>B3MZV3</accession>
<evidence type="ECO:0000256" key="5">
    <source>
        <dbReference type="ARBA" id="ARBA00032234"/>
    </source>
</evidence>
<dbReference type="GO" id="GO:0031624">
    <property type="term" value="F:ubiquitin conjugating enzyme binding"/>
    <property type="evidence" value="ECO:0007669"/>
    <property type="project" value="TreeGrafter"/>
</dbReference>
<evidence type="ECO:0000256" key="9">
    <source>
        <dbReference type="SAM" id="MobiDB-lite"/>
    </source>
</evidence>
<dbReference type="GO" id="GO:0030332">
    <property type="term" value="F:cyclin binding"/>
    <property type="evidence" value="ECO:0007669"/>
    <property type="project" value="TreeGrafter"/>
</dbReference>
<dbReference type="GO" id="GO:0043161">
    <property type="term" value="P:proteasome-mediated ubiquitin-dependent protein catabolic process"/>
    <property type="evidence" value="ECO:0007669"/>
    <property type="project" value="TreeGrafter"/>
</dbReference>
<evidence type="ECO:0000256" key="6">
    <source>
        <dbReference type="ARBA" id="ARBA00032298"/>
    </source>
</evidence>
<dbReference type="HOGENOM" id="CLU_559314_0_0_1"/>
<dbReference type="PANTHER" id="PTHR31531">
    <property type="entry name" value="E3 UBIQUITIN-PROTEIN LIGASE E3D FAMILY MEMBER"/>
    <property type="match status" value="1"/>
</dbReference>
<evidence type="ECO:0000256" key="7">
    <source>
        <dbReference type="ARBA" id="ARBA00053831"/>
    </source>
</evidence>
<evidence type="ECO:0000256" key="3">
    <source>
        <dbReference type="ARBA" id="ARBA00013646"/>
    </source>
</evidence>
<dbReference type="PANTHER" id="PTHR31531:SF2">
    <property type="entry name" value="E3 UBIQUITIN-PROTEIN LIGASE E3D"/>
    <property type="match status" value="1"/>
</dbReference>
<dbReference type="OrthoDB" id="10264956at2759"/>
<evidence type="ECO:0000256" key="8">
    <source>
        <dbReference type="ARBA" id="ARBA00064185"/>
    </source>
</evidence>
<evidence type="ECO:0000256" key="4">
    <source>
        <dbReference type="ARBA" id="ARBA00029737"/>
    </source>
</evidence>
<sequence>MPLEGLCIELRPNLRSGVVFLQFDHDIGTCNQTRLVIREHNVYISEGPVKTSTPRSDSDSEEEYHEEDEENSLVIRHDCFGMDIGCISVFVVTGSHISFRFNYSQIDLDALDAGSVQVAMEPLLLSCREDDPFALTCRNCSAELVENRGYRRLREFPSCVVDPGEFFCHNHGSGCDSKPPSLVPAETDLFYGLNYVVVSLSQTNPNILIREDHLYCRRCMRFLGLAIFNGAAARLWADAVSWLPSGGGSTSLPRHFFKSSSLTQLVKRLLHSLWPQPLPQLCLSTSRAALVTSMPNRCHRYMLIHVVESQLRVLRRVQPHSNKLRCYRACKLYFGLFGSSSSQEQPELMQQWQTEQTLPQMEISPDMFQALQERLEANSQLIPLAWRFNAPDQQLQMSYFFYENEEDPAENVQVDLMALTKMKLEDQYETDAGHASESDDEHSDTDSDAGHSDANRKRPIKRYPPTPPRLSLNLSQSSSTSSSSAFSEGRK</sequence>
<evidence type="ECO:0000313" key="10">
    <source>
        <dbReference type="EMBL" id="EDV33904.1"/>
    </source>
</evidence>
<feature type="compositionally biased region" description="Low complexity" evidence="9">
    <location>
        <begin position="470"/>
        <end position="491"/>
    </location>
</feature>
<keyword evidence="11" id="KW-1185">Reference proteome</keyword>
<gene>
    <name evidence="10" type="primary">Dana\GF19245</name>
    <name evidence="10" type="synonym">dana_GLEANR_20958</name>
    <name evidence="10" type="ORF">GF19245</name>
</gene>
<evidence type="ECO:0000256" key="1">
    <source>
        <dbReference type="ARBA" id="ARBA00000885"/>
    </source>
</evidence>